<dbReference type="GO" id="GO:0052689">
    <property type="term" value="F:carboxylic ester hydrolase activity"/>
    <property type="evidence" value="ECO:0007669"/>
    <property type="project" value="TreeGrafter"/>
</dbReference>
<proteinExistence type="predicted"/>
<dbReference type="Gene3D" id="3.40.50.1820">
    <property type="entry name" value="alpha/beta hydrolase"/>
    <property type="match status" value="1"/>
</dbReference>
<dbReference type="InterPro" id="IPR029058">
    <property type="entry name" value="AB_hydrolase_fold"/>
</dbReference>
<dbReference type="HOGENOM" id="CLU_054209_1_0_11"/>
<evidence type="ECO:0000259" key="4">
    <source>
        <dbReference type="Pfam" id="PF05448"/>
    </source>
</evidence>
<accession>B0RER7</accession>
<evidence type="ECO:0000256" key="1">
    <source>
        <dbReference type="PIRSR" id="PIRSR639069-1"/>
    </source>
</evidence>
<dbReference type="InterPro" id="IPR039069">
    <property type="entry name" value="CE7"/>
</dbReference>
<evidence type="ECO:0000256" key="3">
    <source>
        <dbReference type="SAM" id="MobiDB-lite"/>
    </source>
</evidence>
<feature type="binding site" evidence="2">
    <location>
        <position position="118"/>
    </location>
    <ligand>
        <name>substrate</name>
    </ligand>
</feature>
<dbReference type="PANTHER" id="PTHR40111:SF1">
    <property type="entry name" value="CEPHALOSPORIN-C DEACETYLASE"/>
    <property type="match status" value="1"/>
</dbReference>
<protein>
    <submittedName>
        <fullName evidence="5">Esterase</fullName>
    </submittedName>
</protein>
<sequence length="347" mass="37248">MMIEATRPTCTRTPPTHPPAHRRTPGGSMLIEPVDAARAHVSSHVDPEDFDAFWADTLAEAAQHDLDVRLAPVQTDLALVDVQDVTFAGSGGTDVRAWLRTPRGATGPLPTVVSYVGYGGGRGRAEETLIYAAAGFAHLQMDTRGQGSYWSAGDTADHGEAGPAIPGFMTRGIASRETYYYRRLFTDAVRAVDVARSLDVVDPARIAVQGGSQGGGMALAVAGLRDDLAAVSAYVPFLSDIERATHITDAYPYHEVVDYLKTHRGRGEDVHAVLRHFDGVAFSRRATAPARFSVGLMDATCPPSTVYGAFNAYAGEKEIVEWEYNGHDGGGIDDELGTLAFLKRRMG</sequence>
<feature type="active site" description="Nucleophile" evidence="1">
    <location>
        <position position="212"/>
    </location>
</feature>
<dbReference type="SUPFAM" id="SSF53474">
    <property type="entry name" value="alpha/beta-Hydrolases"/>
    <property type="match status" value="1"/>
</dbReference>
<feature type="active site" description="Charge relay system" evidence="1">
    <location>
        <position position="298"/>
    </location>
</feature>
<dbReference type="Proteomes" id="UP000001318">
    <property type="component" value="Chromosome"/>
</dbReference>
<evidence type="ECO:0000313" key="6">
    <source>
        <dbReference type="Proteomes" id="UP000001318"/>
    </source>
</evidence>
<name>B0RER7_CLASE</name>
<keyword evidence="6" id="KW-1185">Reference proteome</keyword>
<evidence type="ECO:0000256" key="2">
    <source>
        <dbReference type="PIRSR" id="PIRSR639069-2"/>
    </source>
</evidence>
<dbReference type="ESTHER" id="clams-b0rer7">
    <property type="family name" value="Acetyl-esterase_deacetylase"/>
</dbReference>
<dbReference type="KEGG" id="cms:CMS0795"/>
<feature type="active site" description="Charge relay system" evidence="1">
    <location>
        <position position="327"/>
    </location>
</feature>
<dbReference type="eggNOG" id="COG3458">
    <property type="taxonomic scope" value="Bacteria"/>
</dbReference>
<feature type="domain" description="Acetyl xylan esterase" evidence="4">
    <location>
        <begin position="38"/>
        <end position="332"/>
    </location>
</feature>
<feature type="region of interest" description="Disordered" evidence="3">
    <location>
        <begin position="1"/>
        <end position="27"/>
    </location>
</feature>
<dbReference type="PANTHER" id="PTHR40111">
    <property type="entry name" value="CEPHALOSPORIN-C DEACETYLASE"/>
    <property type="match status" value="1"/>
</dbReference>
<evidence type="ECO:0000313" key="5">
    <source>
        <dbReference type="EMBL" id="CAQ00914.1"/>
    </source>
</evidence>
<dbReference type="AlphaFoldDB" id="B0RER7"/>
<dbReference type="STRING" id="31964.CMS0795"/>
<organism evidence="5 6">
    <name type="scientific">Clavibacter sepedonicus</name>
    <name type="common">Clavibacter michiganensis subsp. sepedonicus</name>
    <dbReference type="NCBI Taxonomy" id="31964"/>
    <lineage>
        <taxon>Bacteria</taxon>
        <taxon>Bacillati</taxon>
        <taxon>Actinomycetota</taxon>
        <taxon>Actinomycetes</taxon>
        <taxon>Micrococcales</taxon>
        <taxon>Microbacteriaceae</taxon>
        <taxon>Clavibacter</taxon>
    </lineage>
</organism>
<reference evidence="5 6" key="1">
    <citation type="journal article" date="2008" name="J. Bacteriol.">
        <title>Genome of the actinomycete plant pathogen Clavibacter michiganensis subsp. sepedonicus suggests recent niche adaptation.</title>
        <authorList>
            <person name="Bentley S.D."/>
            <person name="Corton C."/>
            <person name="Brown S.E."/>
            <person name="Barron A."/>
            <person name="Clark L."/>
            <person name="Doggett J."/>
            <person name="Harris B."/>
            <person name="Ormond D."/>
            <person name="Quail M.A."/>
            <person name="May G."/>
            <person name="Francis D."/>
            <person name="Knudson D."/>
            <person name="Parkhill J."/>
            <person name="Ishimaru C.A."/>
        </authorList>
    </citation>
    <scope>NUCLEOTIDE SEQUENCE [LARGE SCALE GENOMIC DNA]</scope>
    <source>
        <strain evidence="6">ATCC 33113 / DSM 20744 / JCM 9667 / LMG 2889 / ICMP 2535 / C-1</strain>
    </source>
</reference>
<dbReference type="Pfam" id="PF05448">
    <property type="entry name" value="AXE1"/>
    <property type="match status" value="1"/>
</dbReference>
<feature type="compositionally biased region" description="Low complexity" evidence="3">
    <location>
        <begin position="1"/>
        <end position="14"/>
    </location>
</feature>
<dbReference type="InterPro" id="IPR008391">
    <property type="entry name" value="AXE1_dom"/>
</dbReference>
<dbReference type="EMBL" id="AM849034">
    <property type="protein sequence ID" value="CAQ00914.1"/>
    <property type="molecule type" value="Genomic_DNA"/>
</dbReference>
<gene>
    <name evidence="5" type="ordered locus">CMS0795</name>
</gene>
<dbReference type="GO" id="GO:0005976">
    <property type="term" value="P:polysaccharide metabolic process"/>
    <property type="evidence" value="ECO:0007669"/>
    <property type="project" value="TreeGrafter"/>
</dbReference>